<dbReference type="EnsemblPlants" id="KQJ95587">
    <property type="protein sequence ID" value="KQJ95587"/>
    <property type="gene ID" value="BRADI_3g17942v3"/>
</dbReference>
<dbReference type="AlphaFoldDB" id="A0A0Q3I4P6"/>
<reference evidence="2" key="3">
    <citation type="submission" date="2018-08" db="UniProtKB">
        <authorList>
            <consortium name="EnsemblPlants"/>
        </authorList>
    </citation>
    <scope>IDENTIFICATION</scope>
    <source>
        <strain evidence="2">cv. Bd21</strain>
    </source>
</reference>
<reference evidence="1" key="2">
    <citation type="submission" date="2017-06" db="EMBL/GenBank/DDBJ databases">
        <title>WGS assembly of Brachypodium distachyon.</title>
        <authorList>
            <consortium name="The International Brachypodium Initiative"/>
            <person name="Lucas S."/>
            <person name="Harmon-Smith M."/>
            <person name="Lail K."/>
            <person name="Tice H."/>
            <person name="Grimwood J."/>
            <person name="Bruce D."/>
            <person name="Barry K."/>
            <person name="Shu S."/>
            <person name="Lindquist E."/>
            <person name="Wang M."/>
            <person name="Pitluck S."/>
            <person name="Vogel J.P."/>
            <person name="Garvin D.F."/>
            <person name="Mockler T.C."/>
            <person name="Schmutz J."/>
            <person name="Rokhsar D."/>
            <person name="Bevan M.W."/>
        </authorList>
    </citation>
    <scope>NUCLEOTIDE SEQUENCE</scope>
    <source>
        <strain evidence="1">Bd21</strain>
    </source>
</reference>
<gene>
    <name evidence="1" type="ORF">BRADI_3g17942v3</name>
</gene>
<evidence type="ECO:0000313" key="1">
    <source>
        <dbReference type="EMBL" id="KQJ95587.2"/>
    </source>
</evidence>
<dbReference type="EMBL" id="CM000882">
    <property type="protein sequence ID" value="KQJ95587.2"/>
    <property type="molecule type" value="Genomic_DNA"/>
</dbReference>
<evidence type="ECO:0000313" key="2">
    <source>
        <dbReference type="EnsemblPlants" id="KQJ95587"/>
    </source>
</evidence>
<name>A0A0Q3I4P6_BRADI</name>
<dbReference type="Gramene" id="KQJ95587">
    <property type="protein sequence ID" value="KQJ95587"/>
    <property type="gene ID" value="BRADI_3g17942v3"/>
</dbReference>
<protein>
    <submittedName>
        <fullName evidence="1 2">Uncharacterized protein</fullName>
    </submittedName>
</protein>
<proteinExistence type="predicted"/>
<evidence type="ECO:0000313" key="3">
    <source>
        <dbReference type="Proteomes" id="UP000008810"/>
    </source>
</evidence>
<reference evidence="1 2" key="1">
    <citation type="journal article" date="2010" name="Nature">
        <title>Genome sequencing and analysis of the model grass Brachypodium distachyon.</title>
        <authorList>
            <consortium name="International Brachypodium Initiative"/>
        </authorList>
    </citation>
    <scope>NUCLEOTIDE SEQUENCE [LARGE SCALE GENOMIC DNA]</scope>
    <source>
        <strain evidence="1 2">Bd21</strain>
    </source>
</reference>
<keyword evidence="3" id="KW-1185">Reference proteome</keyword>
<sequence>MALAMYELPVTKQQHLGAWSEPWGMNSVHPRGHAEVGGVELRNRVGVATSTKRTKAHASR</sequence>
<dbReference type="Proteomes" id="UP000008810">
    <property type="component" value="Chromosome 3"/>
</dbReference>
<dbReference type="InParanoid" id="A0A0Q3I4P6"/>
<accession>A0A0Q3I4P6</accession>
<organism evidence="1">
    <name type="scientific">Brachypodium distachyon</name>
    <name type="common">Purple false brome</name>
    <name type="synonym">Trachynia distachya</name>
    <dbReference type="NCBI Taxonomy" id="15368"/>
    <lineage>
        <taxon>Eukaryota</taxon>
        <taxon>Viridiplantae</taxon>
        <taxon>Streptophyta</taxon>
        <taxon>Embryophyta</taxon>
        <taxon>Tracheophyta</taxon>
        <taxon>Spermatophyta</taxon>
        <taxon>Magnoliopsida</taxon>
        <taxon>Liliopsida</taxon>
        <taxon>Poales</taxon>
        <taxon>Poaceae</taxon>
        <taxon>BOP clade</taxon>
        <taxon>Pooideae</taxon>
        <taxon>Stipodae</taxon>
        <taxon>Brachypodieae</taxon>
        <taxon>Brachypodium</taxon>
    </lineage>
</organism>